<keyword evidence="5 7" id="KW-0413">Isomerase</keyword>
<dbReference type="FunFam" id="3.20.20.70:FF:000223">
    <property type="entry name" value="Triosephosphate isomerase"/>
    <property type="match status" value="1"/>
</dbReference>
<dbReference type="HAMAP" id="MF_00147_A">
    <property type="entry name" value="TIM_A"/>
    <property type="match status" value="1"/>
</dbReference>
<sequence>MRWSQSLGGMALTLIVLNFKTYREATGDSAVALSKICESIASEYGVDIAVAPQAADIRAVASAVSIPVYAQHVDGVGFGSFTGHITAASVKAAGASGSLINHSERRLRLADIEASLRACRSEGLTSIICTNNVATTRAAAALRPDYVAVEPPELIGSGIPVSKADPEVVRGSVEAVRAIEKDVGVLCGAGITHGDDLRAAIELGAVGVLLASGIVKAKDQRKALEDLVTGV</sequence>
<evidence type="ECO:0000256" key="7">
    <source>
        <dbReference type="HAMAP-Rule" id="MF_00147"/>
    </source>
</evidence>
<feature type="active site" description="Electrophile" evidence="7">
    <location>
        <position position="102"/>
    </location>
</feature>
<dbReference type="PROSITE" id="PS51440">
    <property type="entry name" value="TIM_2"/>
    <property type="match status" value="1"/>
</dbReference>
<comment type="pathway">
    <text evidence="7 8">Carbohydrate degradation; glycolysis; D-glyceraldehyde 3-phosphate from glycerone phosphate: step 1/1.</text>
</comment>
<keyword evidence="3 7" id="KW-0963">Cytoplasm</keyword>
<dbReference type="HOGENOM" id="CLU_104921_0_0_2"/>
<accession>A0B570</accession>
<dbReference type="CDD" id="cd00311">
    <property type="entry name" value="TIM"/>
    <property type="match status" value="1"/>
</dbReference>
<dbReference type="GO" id="GO:0005829">
    <property type="term" value="C:cytosol"/>
    <property type="evidence" value="ECO:0007669"/>
    <property type="project" value="TreeGrafter"/>
</dbReference>
<feature type="binding site" evidence="7">
    <location>
        <begin position="211"/>
        <end position="212"/>
    </location>
    <ligand>
        <name>substrate</name>
    </ligand>
</feature>
<dbReference type="GO" id="GO:0004807">
    <property type="term" value="F:triose-phosphate isomerase activity"/>
    <property type="evidence" value="ECO:0007669"/>
    <property type="project" value="UniProtKB-UniRule"/>
</dbReference>
<gene>
    <name evidence="7" type="primary">tpiA</name>
    <name evidence="9" type="ordered locus">Mthe_0041</name>
</gene>
<name>A0B570_METTP</name>
<organism evidence="9 10">
    <name type="scientific">Methanothrix thermoacetophila (strain DSM 6194 / JCM 14653 / NBRC 101360 / PT)</name>
    <name type="common">Methanosaeta thermophila</name>
    <dbReference type="NCBI Taxonomy" id="349307"/>
    <lineage>
        <taxon>Archaea</taxon>
        <taxon>Methanobacteriati</taxon>
        <taxon>Methanobacteriota</taxon>
        <taxon>Stenosarchaea group</taxon>
        <taxon>Methanomicrobia</taxon>
        <taxon>Methanotrichales</taxon>
        <taxon>Methanotrichaceae</taxon>
        <taxon>Methanothrix</taxon>
    </lineage>
</organism>
<dbReference type="Proteomes" id="UP000000674">
    <property type="component" value="Chromosome"/>
</dbReference>
<evidence type="ECO:0000256" key="3">
    <source>
        <dbReference type="ARBA" id="ARBA00022490"/>
    </source>
</evidence>
<proteinExistence type="inferred from homology"/>
<evidence type="ECO:0000256" key="6">
    <source>
        <dbReference type="ARBA" id="ARBA00044762"/>
    </source>
</evidence>
<dbReference type="KEGG" id="mtp:Mthe_0041"/>
<dbReference type="GO" id="GO:0019563">
    <property type="term" value="P:glycerol catabolic process"/>
    <property type="evidence" value="ECO:0007669"/>
    <property type="project" value="TreeGrafter"/>
</dbReference>
<feature type="binding site" evidence="7">
    <location>
        <begin position="18"/>
        <end position="20"/>
    </location>
    <ligand>
        <name>substrate</name>
    </ligand>
</feature>
<comment type="subunit">
    <text evidence="6 7">Homotetramer; dimer of dimers.</text>
</comment>
<dbReference type="EC" id="5.3.1.1" evidence="7 8"/>
<comment type="pathway">
    <text evidence="7 8">Carbohydrate biosynthesis; gluconeogenesis.</text>
</comment>
<dbReference type="UniPathway" id="UPA00138"/>
<dbReference type="GO" id="GO:0006096">
    <property type="term" value="P:glycolytic process"/>
    <property type="evidence" value="ECO:0007669"/>
    <property type="project" value="UniProtKB-UniRule"/>
</dbReference>
<dbReference type="InterPro" id="IPR020861">
    <property type="entry name" value="Triosephosphate_isomerase_AS"/>
</dbReference>
<dbReference type="STRING" id="349307.Mthe_0041"/>
<dbReference type="NCBIfam" id="NF003302">
    <property type="entry name" value="PRK04302.1"/>
    <property type="match status" value="1"/>
</dbReference>
<keyword evidence="2 7" id="KW-0312">Gluconeogenesis</keyword>
<evidence type="ECO:0000256" key="2">
    <source>
        <dbReference type="ARBA" id="ARBA00022432"/>
    </source>
</evidence>
<dbReference type="Pfam" id="PF00121">
    <property type="entry name" value="TIM"/>
    <property type="match status" value="1"/>
</dbReference>
<keyword evidence="10" id="KW-1185">Reference proteome</keyword>
<dbReference type="Gene3D" id="3.20.20.70">
    <property type="entry name" value="Aldolase class I"/>
    <property type="match status" value="1"/>
</dbReference>
<dbReference type="AlphaFoldDB" id="A0B570"/>
<evidence type="ECO:0000256" key="1">
    <source>
        <dbReference type="ARBA" id="ARBA00019397"/>
    </source>
</evidence>
<evidence type="ECO:0000256" key="4">
    <source>
        <dbReference type="ARBA" id="ARBA00023152"/>
    </source>
</evidence>
<dbReference type="GO" id="GO:0006094">
    <property type="term" value="P:gluconeogenesis"/>
    <property type="evidence" value="ECO:0007669"/>
    <property type="project" value="UniProtKB-UniRule"/>
</dbReference>
<keyword evidence="4 7" id="KW-0324">Glycolysis</keyword>
<feature type="binding site" evidence="7">
    <location>
        <position position="155"/>
    </location>
    <ligand>
        <name>substrate</name>
    </ligand>
</feature>
<dbReference type="SUPFAM" id="SSF51351">
    <property type="entry name" value="Triosephosphate isomerase (TIM)"/>
    <property type="match status" value="1"/>
</dbReference>
<feature type="binding site" evidence="7">
    <location>
        <position position="190"/>
    </location>
    <ligand>
        <name>substrate</name>
    </ligand>
</feature>
<dbReference type="PANTHER" id="PTHR21139">
    <property type="entry name" value="TRIOSEPHOSPHATE ISOMERASE"/>
    <property type="match status" value="1"/>
</dbReference>
<dbReference type="GO" id="GO:0046166">
    <property type="term" value="P:glyceraldehyde-3-phosphate biosynthetic process"/>
    <property type="evidence" value="ECO:0007669"/>
    <property type="project" value="TreeGrafter"/>
</dbReference>
<evidence type="ECO:0000256" key="8">
    <source>
        <dbReference type="RuleBase" id="RU363013"/>
    </source>
</evidence>
<dbReference type="InterPro" id="IPR013785">
    <property type="entry name" value="Aldolase_TIM"/>
</dbReference>
<comment type="function">
    <text evidence="7">Involved in the gluconeogenesis. Catalyzes stereospecifically the conversion of dihydroxyacetone phosphate (DHAP) to D-glyceraldehyde-3-phosphate (G3P).</text>
</comment>
<dbReference type="NCBIfam" id="TIGR00419">
    <property type="entry name" value="tim"/>
    <property type="match status" value="1"/>
</dbReference>
<dbReference type="InterPro" id="IPR022891">
    <property type="entry name" value="Triosephosphate_isomerase_arc"/>
</dbReference>
<comment type="catalytic activity">
    <reaction evidence="7 8">
        <text>D-glyceraldehyde 3-phosphate = dihydroxyacetone phosphate</text>
        <dbReference type="Rhea" id="RHEA:18585"/>
        <dbReference type="ChEBI" id="CHEBI:57642"/>
        <dbReference type="ChEBI" id="CHEBI:59776"/>
        <dbReference type="EC" id="5.3.1.1"/>
    </reaction>
</comment>
<evidence type="ECO:0000313" key="9">
    <source>
        <dbReference type="EMBL" id="ABK13844.1"/>
    </source>
</evidence>
<evidence type="ECO:0000256" key="5">
    <source>
        <dbReference type="ARBA" id="ARBA00023235"/>
    </source>
</evidence>
<evidence type="ECO:0000313" key="10">
    <source>
        <dbReference type="Proteomes" id="UP000000674"/>
    </source>
</evidence>
<dbReference type="UniPathway" id="UPA00109">
    <property type="reaction ID" value="UER00189"/>
</dbReference>
<reference evidence="9 10" key="1">
    <citation type="submission" date="2006-10" db="EMBL/GenBank/DDBJ databases">
        <title>Complete sequence of Methanosaeta thermophila PT.</title>
        <authorList>
            <consortium name="US DOE Joint Genome Institute"/>
            <person name="Copeland A."/>
            <person name="Lucas S."/>
            <person name="Lapidus A."/>
            <person name="Barry K."/>
            <person name="Detter J.C."/>
            <person name="Glavina del Rio T."/>
            <person name="Hammon N."/>
            <person name="Israni S."/>
            <person name="Pitluck S."/>
            <person name="Chain P."/>
            <person name="Malfatti S."/>
            <person name="Shin M."/>
            <person name="Vergez L."/>
            <person name="Schmutz J."/>
            <person name="Larimer F."/>
            <person name="Land M."/>
            <person name="Hauser L."/>
            <person name="Kyrpides N."/>
            <person name="Kim E."/>
            <person name="Smith K.S."/>
            <person name="Ingram-Smith C."/>
            <person name="Richardson P."/>
        </authorList>
    </citation>
    <scope>NUCLEOTIDE SEQUENCE [LARGE SCALE GENOMIC DNA]</scope>
    <source>
        <strain evidence="10">DSM 6194 / JCM 14653 / NBRC 101360 / PT</strain>
    </source>
</reference>
<dbReference type="PANTHER" id="PTHR21139:SF42">
    <property type="entry name" value="TRIOSEPHOSPHATE ISOMERASE"/>
    <property type="match status" value="1"/>
</dbReference>
<dbReference type="InterPro" id="IPR000652">
    <property type="entry name" value="Triosephosphate_isomerase"/>
</dbReference>
<protein>
    <recommendedName>
        <fullName evidence="1 7">Triosephosphate isomerase</fullName>
        <shortName evidence="7">TIM</shortName>
        <shortName evidence="7">TPI</shortName>
        <ecNumber evidence="7 8">5.3.1.1</ecNumber>
    </recommendedName>
    <alternativeName>
        <fullName evidence="7">Triose-phosphate isomerase</fullName>
    </alternativeName>
</protein>
<feature type="active site" description="Proton acceptor" evidence="7">
    <location>
        <position position="150"/>
    </location>
</feature>
<comment type="subcellular location">
    <subcellularLocation>
        <location evidence="7 8">Cytoplasm</location>
    </subcellularLocation>
</comment>
<comment type="similarity">
    <text evidence="7 8">Belongs to the triosephosphate isomerase family.</text>
</comment>
<dbReference type="PROSITE" id="PS00171">
    <property type="entry name" value="TIM_1"/>
    <property type="match status" value="1"/>
</dbReference>
<dbReference type="EMBL" id="CP000477">
    <property type="protein sequence ID" value="ABK13844.1"/>
    <property type="molecule type" value="Genomic_DNA"/>
</dbReference>
<dbReference type="InterPro" id="IPR035990">
    <property type="entry name" value="TIM_sf"/>
</dbReference>